<evidence type="ECO:0000313" key="14">
    <source>
        <dbReference type="Proteomes" id="UP000035017"/>
    </source>
</evidence>
<keyword evidence="7" id="KW-0482">Metalloprotease</keyword>
<keyword evidence="4" id="KW-0479">Metal-binding</keyword>
<evidence type="ECO:0000256" key="7">
    <source>
        <dbReference type="ARBA" id="ARBA00023049"/>
    </source>
</evidence>
<evidence type="ECO:0000256" key="2">
    <source>
        <dbReference type="ARBA" id="ARBA00007261"/>
    </source>
</evidence>
<dbReference type="InterPro" id="IPR007863">
    <property type="entry name" value="Peptidase_M16_C"/>
</dbReference>
<evidence type="ECO:0000313" key="13">
    <source>
        <dbReference type="EMBL" id="KIQ03462.1"/>
    </source>
</evidence>
<dbReference type="PANTHER" id="PTHR43690:SF17">
    <property type="entry name" value="PROTEIN YHJJ"/>
    <property type="match status" value="1"/>
</dbReference>
<keyword evidence="6" id="KW-0862">Zinc</keyword>
<dbReference type="OrthoDB" id="9811314at2"/>
<reference evidence="13 14" key="1">
    <citation type="submission" date="2014-12" db="EMBL/GenBank/DDBJ databases">
        <title>16Stimator: statistical estimation of ribosomal gene copy numbers from draft genome assemblies.</title>
        <authorList>
            <person name="Perisin M.A."/>
            <person name="Vetter M."/>
            <person name="Gilbert J.A."/>
            <person name="Bergelson J."/>
        </authorList>
    </citation>
    <scope>NUCLEOTIDE SEQUENCE [LARGE SCALE GENOMIC DNA]</scope>
    <source>
        <strain evidence="13 14">MEJ076</strain>
    </source>
</reference>
<proteinExistence type="inferred from homology"/>
<dbReference type="Gene3D" id="3.30.830.10">
    <property type="entry name" value="Metalloenzyme, LuxS/M16 peptidase-like"/>
    <property type="match status" value="3"/>
</dbReference>
<dbReference type="PANTHER" id="PTHR43690">
    <property type="entry name" value="NARDILYSIN"/>
    <property type="match status" value="1"/>
</dbReference>
<feature type="region of interest" description="Disordered" evidence="9">
    <location>
        <begin position="494"/>
        <end position="520"/>
    </location>
</feature>
<evidence type="ECO:0008006" key="15">
    <source>
        <dbReference type="Google" id="ProtNLM"/>
    </source>
</evidence>
<name>A0A0D0KUC3_AGRTU</name>
<evidence type="ECO:0000256" key="5">
    <source>
        <dbReference type="ARBA" id="ARBA00022801"/>
    </source>
</evidence>
<feature type="domain" description="Peptidase M16 C-terminal" evidence="12">
    <location>
        <begin position="202"/>
        <end position="370"/>
    </location>
</feature>
<organism evidence="13 14">
    <name type="scientific">Agrobacterium tumefaciens</name>
    <dbReference type="NCBI Taxonomy" id="358"/>
    <lineage>
        <taxon>Bacteria</taxon>
        <taxon>Pseudomonadati</taxon>
        <taxon>Pseudomonadota</taxon>
        <taxon>Alphaproteobacteria</taxon>
        <taxon>Hyphomicrobiales</taxon>
        <taxon>Rhizobiaceae</taxon>
        <taxon>Rhizobium/Agrobacterium group</taxon>
        <taxon>Agrobacterium</taxon>
        <taxon>Agrobacterium tumefaciens complex</taxon>
    </lineage>
</organism>
<evidence type="ECO:0000256" key="4">
    <source>
        <dbReference type="ARBA" id="ARBA00022723"/>
    </source>
</evidence>
<dbReference type="GO" id="GO:0046872">
    <property type="term" value="F:metal ion binding"/>
    <property type="evidence" value="ECO:0007669"/>
    <property type="project" value="UniProtKB-KW"/>
</dbReference>
<dbReference type="InterPro" id="IPR050626">
    <property type="entry name" value="Peptidase_M16"/>
</dbReference>
<evidence type="ECO:0000259" key="11">
    <source>
        <dbReference type="Pfam" id="PF00675"/>
    </source>
</evidence>
<feature type="chain" id="PRO_5002214872" description="Insulinase family protein" evidence="10">
    <location>
        <begin position="25"/>
        <end position="917"/>
    </location>
</feature>
<evidence type="ECO:0000256" key="6">
    <source>
        <dbReference type="ARBA" id="ARBA00022833"/>
    </source>
</evidence>
<dbReference type="Pfam" id="PF00675">
    <property type="entry name" value="Peptidase_M16"/>
    <property type="match status" value="1"/>
</dbReference>
<feature type="signal peptide" evidence="10">
    <location>
        <begin position="1"/>
        <end position="24"/>
    </location>
</feature>
<evidence type="ECO:0000256" key="8">
    <source>
        <dbReference type="RuleBase" id="RU004447"/>
    </source>
</evidence>
<keyword evidence="3" id="KW-0645">Protease</keyword>
<evidence type="ECO:0000256" key="9">
    <source>
        <dbReference type="SAM" id="MobiDB-lite"/>
    </source>
</evidence>
<dbReference type="Proteomes" id="UP000035017">
    <property type="component" value="Unassembled WGS sequence"/>
</dbReference>
<dbReference type="GO" id="GO:0004222">
    <property type="term" value="F:metalloendopeptidase activity"/>
    <property type="evidence" value="ECO:0007669"/>
    <property type="project" value="InterPro"/>
</dbReference>
<dbReference type="Pfam" id="PF05193">
    <property type="entry name" value="Peptidase_M16_C"/>
    <property type="match status" value="1"/>
</dbReference>
<dbReference type="InterPro" id="IPR011249">
    <property type="entry name" value="Metalloenz_LuxS/M16"/>
</dbReference>
<evidence type="ECO:0000256" key="3">
    <source>
        <dbReference type="ARBA" id="ARBA00022670"/>
    </source>
</evidence>
<evidence type="ECO:0000259" key="12">
    <source>
        <dbReference type="Pfam" id="PF05193"/>
    </source>
</evidence>
<sequence length="917" mass="102239">MMKIVSLVITAISLTLIFSQTTFADEPKWDPRLTRGTLENGLSYIIYDSEKLEDPFNIRLIVHAGSVDEETPSGVAHILEHMVFQSSVAHPETLHRYFHHLGWRTGVQVNAVTRETETQFMLRTRPNDALDLEGSLALVSDLAFGSKLLEADWEKERSVILEELRQGNSVADRISRQKKAVLRAGSRYVDRPTIGTRDGIEKVSIADIRAFHKRFYVAANMTLILSGRIDRQIAVNAIERLFGSTPKQPRADRPYVKLPLRNGITTGLVQDEEGSSSQVTYALRIPMPDRKSEDGQIAYLQNYFLIRLIRDAVQSQGLHFRHAVDGLAFVAQETTEERLILAFNARTHDHETAWPILLETVERLRRNGVSGDGFNSLMANARRINTNNVDAARKRTFAEWEDKIASAVLTGSVLEEPQARTAKTNALLKRITLEGLNRRMQDILSSPDEVLFYQVQGNVTRVLPTVDEITDANTRLRTLDSLPDLPAIVETPNAAKADEPPKWPQEAQLPRNGKITSETHNKDPSIIEWHLSNGDRVIWLERQTPDGKIYVSGQSHPGYMNAEFGSILSQTAIQLWQQSGFHFWSQSEFDRWQQSQKQSWSWVLKKGSLDIAVAAQTDQLPLLLEQYAASVAFGTVRDEALDIFLKQAAPLAHPDDYTQLLYGTAAKELSAIDINTVTTESLATTAQGFLSAPVIWFVVGATPDDTNKTAFAEMIGAVSRAKPLSKMPALQRNGVHTANIETFDTDKARVKMSFFSPMNWTPEGAFIVSTLTPLAQQALKNKLRLELGGVYSVQFDLELDPDSNRIIGNLSFECAPETASKLADAAIGVIKTMPELALNADVNRVQADIAFAELGRLDDPNTLLRRLALSYLRYGNGGYLNRVQSLGKRITPTLLATHARGAFSTDNIAVLIQMPKR</sequence>
<keyword evidence="10" id="KW-0732">Signal</keyword>
<dbReference type="GO" id="GO:0006508">
    <property type="term" value="P:proteolysis"/>
    <property type="evidence" value="ECO:0007669"/>
    <property type="project" value="UniProtKB-KW"/>
</dbReference>
<dbReference type="AlphaFoldDB" id="A0A0D0KUC3"/>
<keyword evidence="5" id="KW-0378">Hydrolase</keyword>
<dbReference type="EMBL" id="JXQV01000008">
    <property type="protein sequence ID" value="KIQ03462.1"/>
    <property type="molecule type" value="Genomic_DNA"/>
</dbReference>
<dbReference type="InterPro" id="IPR011765">
    <property type="entry name" value="Pept_M16_N"/>
</dbReference>
<comment type="similarity">
    <text evidence="2 8">Belongs to the peptidase M16 family.</text>
</comment>
<accession>A0A0D0KUC3</accession>
<dbReference type="SUPFAM" id="SSF63411">
    <property type="entry name" value="LuxS/MPP-like metallohydrolase"/>
    <property type="match status" value="2"/>
</dbReference>
<comment type="caution">
    <text evidence="13">The sequence shown here is derived from an EMBL/GenBank/DDBJ whole genome shotgun (WGS) entry which is preliminary data.</text>
</comment>
<evidence type="ECO:0000256" key="1">
    <source>
        <dbReference type="ARBA" id="ARBA00001947"/>
    </source>
</evidence>
<comment type="cofactor">
    <cofactor evidence="1">
        <name>Zn(2+)</name>
        <dbReference type="ChEBI" id="CHEBI:29105"/>
    </cofactor>
</comment>
<feature type="domain" description="Peptidase M16 N-terminal" evidence="11">
    <location>
        <begin position="52"/>
        <end position="171"/>
    </location>
</feature>
<evidence type="ECO:0000256" key="10">
    <source>
        <dbReference type="SAM" id="SignalP"/>
    </source>
</evidence>
<gene>
    <name evidence="13" type="ORF">RU07_08460</name>
</gene>
<dbReference type="InterPro" id="IPR001431">
    <property type="entry name" value="Pept_M16_Zn_BS"/>
</dbReference>
<dbReference type="PROSITE" id="PS00143">
    <property type="entry name" value="INSULINASE"/>
    <property type="match status" value="1"/>
</dbReference>
<protein>
    <recommendedName>
        <fullName evidence="15">Insulinase family protein</fullName>
    </recommendedName>
</protein>